<dbReference type="Pfam" id="PF25223">
    <property type="entry name" value="DUF7841"/>
    <property type="match status" value="1"/>
</dbReference>
<evidence type="ECO:0000259" key="1">
    <source>
        <dbReference type="Pfam" id="PF25223"/>
    </source>
</evidence>
<dbReference type="InterPro" id="IPR057163">
    <property type="entry name" value="DUF7841"/>
</dbReference>
<dbReference type="RefSeq" id="WP_303680387.1">
    <property type="nucleotide sequence ID" value="NZ_DBEYSM010000115.1"/>
</dbReference>
<reference evidence="2 3" key="1">
    <citation type="journal article" date="2016" name="Nat. Biotechnol.">
        <title>Measurement of bacterial replication rates in microbial communities.</title>
        <authorList>
            <person name="Brown C.T."/>
            <person name="Olm M.R."/>
            <person name="Thomas B.C."/>
            <person name="Banfield J.F."/>
        </authorList>
    </citation>
    <scope>NUCLEOTIDE SEQUENCE [LARGE SCALE GENOMIC DNA]</scope>
    <source>
        <strain evidence="2">46_33</strain>
    </source>
</reference>
<feature type="domain" description="DUF7841" evidence="1">
    <location>
        <begin position="48"/>
        <end position="138"/>
    </location>
</feature>
<comment type="caution">
    <text evidence="2">The sequence shown here is derived from an EMBL/GenBank/DDBJ whole genome shotgun (WGS) entry which is preliminary data.</text>
</comment>
<gene>
    <name evidence="2" type="ORF">BHW43_09665</name>
</gene>
<proteinExistence type="predicted"/>
<sequence length="153" mass="17652">MHSYKDYWNKIIGDDTKERAMEEIVCSALEKLKMHCPDLFYRTLYDLHCVAYGPHFDEALAKLAVSKMQNTDGTNGEHWTYEQTNQLAEQHNIKHKADWYYVLNMVYSDYGAAFSGDTGTLVKIAKAYMCDPDAPSGKVLDLWVAQMRAKERQ</sequence>
<evidence type="ECO:0000313" key="3">
    <source>
        <dbReference type="Proteomes" id="UP000186777"/>
    </source>
</evidence>
<name>A0A1Q6R2G4_9FIRM</name>
<dbReference type="AlphaFoldDB" id="A0A1Q6R2G4"/>
<accession>A0A1Q6R2G4</accession>
<organism evidence="2 3">
    <name type="scientific">Phascolarctobacterium succinatutens</name>
    <dbReference type="NCBI Taxonomy" id="626940"/>
    <lineage>
        <taxon>Bacteria</taxon>
        <taxon>Bacillati</taxon>
        <taxon>Bacillota</taxon>
        <taxon>Negativicutes</taxon>
        <taxon>Acidaminococcales</taxon>
        <taxon>Acidaminococcaceae</taxon>
        <taxon>Phascolarctobacterium</taxon>
    </lineage>
</organism>
<protein>
    <recommendedName>
        <fullName evidence="1">DUF7841 domain-containing protein</fullName>
    </recommendedName>
</protein>
<dbReference type="Proteomes" id="UP000186777">
    <property type="component" value="Unassembled WGS sequence"/>
</dbReference>
<dbReference type="STRING" id="626940.BHW43_09665"/>
<dbReference type="EMBL" id="MNTG01000044">
    <property type="protein sequence ID" value="OLA36568.1"/>
    <property type="molecule type" value="Genomic_DNA"/>
</dbReference>
<evidence type="ECO:0000313" key="2">
    <source>
        <dbReference type="EMBL" id="OLA36568.1"/>
    </source>
</evidence>